<dbReference type="Gene3D" id="2.60.40.150">
    <property type="entry name" value="C2 domain"/>
    <property type="match status" value="1"/>
</dbReference>
<dbReference type="OrthoDB" id="269822at2759"/>
<protein>
    <submittedName>
        <fullName evidence="1">Uncharacterized protein</fullName>
    </submittedName>
</protein>
<dbReference type="InterPro" id="IPR035892">
    <property type="entry name" value="C2_domain_sf"/>
</dbReference>
<comment type="caution">
    <text evidence="1">The sequence shown here is derived from an EMBL/GenBank/DDBJ whole genome shotgun (WGS) entry which is preliminary data.</text>
</comment>
<dbReference type="STRING" id="1163406.A0A0L0N7A6"/>
<dbReference type="AlphaFoldDB" id="A0A0L0N7A6"/>
<gene>
    <name evidence="1" type="ORF">TOPH_05472</name>
</gene>
<dbReference type="Proteomes" id="UP000036947">
    <property type="component" value="Unassembled WGS sequence"/>
</dbReference>
<name>A0A0L0N7A6_TOLOC</name>
<keyword evidence="2" id="KW-1185">Reference proteome</keyword>
<evidence type="ECO:0000313" key="1">
    <source>
        <dbReference type="EMBL" id="KND89911.1"/>
    </source>
</evidence>
<sequence length="89" mass="10108">MATIWLELPPRGGGPCCAHLTDVFHFLPLCRFRIEDESRTGIVSSPLLAWACIRLDRLRLGYRFVRLMDVRSNPVPGGKLLVKVSKTMR</sequence>
<evidence type="ECO:0000313" key="2">
    <source>
        <dbReference type="Proteomes" id="UP000036947"/>
    </source>
</evidence>
<proteinExistence type="predicted"/>
<organism evidence="1 2">
    <name type="scientific">Tolypocladium ophioglossoides (strain CBS 100239)</name>
    <name type="common">Snaketongue truffleclub</name>
    <name type="synonym">Elaphocordyceps ophioglossoides</name>
    <dbReference type="NCBI Taxonomy" id="1163406"/>
    <lineage>
        <taxon>Eukaryota</taxon>
        <taxon>Fungi</taxon>
        <taxon>Dikarya</taxon>
        <taxon>Ascomycota</taxon>
        <taxon>Pezizomycotina</taxon>
        <taxon>Sordariomycetes</taxon>
        <taxon>Hypocreomycetidae</taxon>
        <taxon>Hypocreales</taxon>
        <taxon>Ophiocordycipitaceae</taxon>
        <taxon>Tolypocladium</taxon>
    </lineage>
</organism>
<reference evidence="1 2" key="1">
    <citation type="journal article" date="2015" name="BMC Genomics">
        <title>The genome of the truffle-parasite Tolypocladium ophioglossoides and the evolution of antifungal peptaibiotics.</title>
        <authorList>
            <person name="Quandt C.A."/>
            <person name="Bushley K.E."/>
            <person name="Spatafora J.W."/>
        </authorList>
    </citation>
    <scope>NUCLEOTIDE SEQUENCE [LARGE SCALE GENOMIC DNA]</scope>
    <source>
        <strain evidence="1 2">CBS 100239</strain>
    </source>
</reference>
<accession>A0A0L0N7A6</accession>
<dbReference type="EMBL" id="LFRF01000016">
    <property type="protein sequence ID" value="KND89911.1"/>
    <property type="molecule type" value="Genomic_DNA"/>
</dbReference>